<proteinExistence type="predicted"/>
<gene>
    <name evidence="1" type="ORF">GW587_27295</name>
</gene>
<keyword evidence="2" id="KW-1185">Reference proteome</keyword>
<organism evidence="1 2">
    <name type="scientific">Duganella aceris</name>
    <dbReference type="NCBI Taxonomy" id="2703883"/>
    <lineage>
        <taxon>Bacteria</taxon>
        <taxon>Pseudomonadati</taxon>
        <taxon>Pseudomonadota</taxon>
        <taxon>Betaproteobacteria</taxon>
        <taxon>Burkholderiales</taxon>
        <taxon>Oxalobacteraceae</taxon>
        <taxon>Telluria group</taxon>
        <taxon>Duganella</taxon>
    </lineage>
</organism>
<sequence length="82" mass="9021">MAMTLSEIEAGIKLLSLQEKKHVLQSLLSEVVDAKLDLRDLLTIEAMEDIDNGNFVEHQDVLAWANSLGTASPLPLPVPKKK</sequence>
<dbReference type="RefSeq" id="WP_166108069.1">
    <property type="nucleotide sequence ID" value="NZ_JAADJT010000015.1"/>
</dbReference>
<protein>
    <submittedName>
        <fullName evidence="1">CopG family transcriptional regulator</fullName>
    </submittedName>
</protein>
<comment type="caution">
    <text evidence="1">The sequence shown here is derived from an EMBL/GenBank/DDBJ whole genome shotgun (WGS) entry which is preliminary data.</text>
</comment>
<accession>A0ABX0FU63</accession>
<evidence type="ECO:0000313" key="1">
    <source>
        <dbReference type="EMBL" id="NGZ87953.1"/>
    </source>
</evidence>
<dbReference type="Proteomes" id="UP000666369">
    <property type="component" value="Unassembled WGS sequence"/>
</dbReference>
<evidence type="ECO:0000313" key="2">
    <source>
        <dbReference type="Proteomes" id="UP000666369"/>
    </source>
</evidence>
<name>A0ABX0FU63_9BURK</name>
<reference evidence="2" key="1">
    <citation type="submission" date="2023-07" db="EMBL/GenBank/DDBJ databases">
        <title>Duganella aceri sp. nov., isolated from tree sap.</title>
        <authorList>
            <person name="Kim I.S."/>
        </authorList>
    </citation>
    <scope>NUCLEOTIDE SEQUENCE [LARGE SCALE GENOMIC DNA]</scope>
    <source>
        <strain evidence="2">SAP-35</strain>
    </source>
</reference>
<dbReference type="EMBL" id="JAADJT010000015">
    <property type="protein sequence ID" value="NGZ87953.1"/>
    <property type="molecule type" value="Genomic_DNA"/>
</dbReference>